<dbReference type="InterPro" id="IPR022761">
    <property type="entry name" value="Fumarate_lyase_N"/>
</dbReference>
<dbReference type="EMBL" id="JAEUBD010000146">
    <property type="protein sequence ID" value="KAH3676779.1"/>
    <property type="molecule type" value="Genomic_DNA"/>
</dbReference>
<dbReference type="PRINTS" id="PR00145">
    <property type="entry name" value="ARGSUCLYASE"/>
</dbReference>
<dbReference type="Gene3D" id="2.130.10.10">
    <property type="entry name" value="YVTN repeat-like/Quinoprotein amine dehydrogenase"/>
    <property type="match status" value="1"/>
</dbReference>
<dbReference type="InterPro" id="IPR029419">
    <property type="entry name" value="Arg_succ_lyase_C"/>
</dbReference>
<dbReference type="InterPro" id="IPR036322">
    <property type="entry name" value="WD40_repeat_dom_sf"/>
</dbReference>
<dbReference type="PRINTS" id="PR00149">
    <property type="entry name" value="FUMRATELYASE"/>
</dbReference>
<name>A0A9P8PSS2_9ASCO</name>
<evidence type="ECO:0000313" key="11">
    <source>
        <dbReference type="Proteomes" id="UP000788993"/>
    </source>
</evidence>
<evidence type="ECO:0000256" key="3">
    <source>
        <dbReference type="ARBA" id="ARBA00010755"/>
    </source>
</evidence>
<dbReference type="Gene3D" id="1.20.200.10">
    <property type="entry name" value="Fumarase/aspartase (Central domain)"/>
    <property type="match status" value="1"/>
</dbReference>
<evidence type="ECO:0000259" key="7">
    <source>
        <dbReference type="Pfam" id="PF12816"/>
    </source>
</evidence>
<sequence length="1913" mass="217238">MPAQFNFDHRLQSRVARNRDSVAAGHELEPLERSQSPSLYGSASDRDAIQLITLKKITSRLFENPQQLEQQGEPVCIAVCAKYIAFGTSKGHVLAFNYDQSLEAAFFTGVPITAISFSLDSNSLATGHRTGQVSIYELSNQDRPCHSFDSLSSPISTLSFIGKRHSALLSTTDDGRLVYHHATRTLFGFSCSSRTLAENVLASAQLLMGPVAYPTDTMGVLALMSPSGLTVLSTEPVVQTHFRVGKPKILDETDTFGCVQWFPATKEFPALAYSWGNVLTLIDVVAERYVDERKSESVLLRYENKRRYPCQEPIVAIHWLNAKVLVVLTVSQRLFCLSREKLQVLTEQDVMNKHVKHRLADSQHRSFAATSAVFRGKLFVLGKYQAFLGSPRNWADELFELLQSGQYINALETARIQYDGQCDLVLIGLPKDDAERHQKMRHHIMQMLEASSKYIFTDQSVLAMEPMARKDVLAQFLATAFRVCVSLKPDPAVYEQLFERYVANGLEDVYFGILEKFIRKQEITVLPPVVLRKMVARYVYDGRGHTLEEMICFLDLKQLDIDLAITLCREHHLNDSLAYIWNTMLDDYITPLIDALKALKKHSNEPEYRDSDYVYAYIAYILTGRQYPTEKPLNYRTSETARKNIYYVLFSGAAISWPRGTPKFHIVDEENVVDEPAFPYLFLLLKHDGALFFRCLNEVFEDTFLNDNEVFGFSSNSDTYELKVSRQYILDVLMGIFGENDFGSKYQTYLAVFIARNYPKYMQFIRLSNSLLEVVIRDLCAYPVPELKEECELSLQSLLSVHKPSTSLVPMLESAGFYNALMSIYQSEQRALKLLELWIEQKNRPKATEIIERCFRLVRNNPGERLDVEQFLERHFSEFCADPAAAAKVFSEHCQKLNSKALELSQPQKYEYLRAVFDIRSRTGLEVSSEMEVAYAECLLEYEPASLKQFVLGCKTDEKLMHFLRENQQFETIVEIHRRANETEQAVEDIVQALTHCATHLKKADNSDVLWRYLYLGFDVISESRLTPDVSQDLQPDERLYLRLVETAVGFFVAAEGPLLDSFKRLVQDAFTTLINIKRDHSDSFSRIFNAFLTRSSVQLTTLQEVRPVLDEIFQAYSHQEVIYKIILRLVNNDIFQELMVLQAKRESGWSLANLECEVCGKPIWGSKVSAQVFDEWQEGIVGHEKRLAAYNGGTLGVQQFLGCQNVRVRNVAGVAPVKKIVVVADLELGLSPAQHLTQTGNKLTVTWPKNARRPQTNGVEVFFWRVSLHHQFLGNCLGFVVAVHWDLRNRPSLVRIVDVVSVEDHASRRGVHKSRHLFLLGAVEQVGSAAHVDLFVHFLGKAVHWGRRVHNNLWLEPVESVLDVLFGGQVSHKHVDLGWVEGEVLGDFFGQWPHVKHVDLGPVLKLPKLLNQMQSQKAGSSHQKHRIQSHRIKEKLTRQVKFSSFRRDGDQLAESRLWGGRFTGATDPLMDLYNASLPYDQKMYAADLEGTRVYTQGLHKLGLLTTEELSEIHRGLQQIHKEWADGKFVEKPGDEDIHTANERRLGEIIGRNIAGKVHTGRSRNDQVATDMRIYVRQELKKLAVLLRSLIEVMVARAEKEIDVLMPGYTHLQKAQPIRWAHWISMYATYFTEDYKRLQQLIERVNVSPLGSGALAGHPYGIDREFLAAELGFSGVIGNSLVAVSDRDFVVETMFWSSLFMNHISRFSEDLIIYSSGEFGFVKLADAYSTGSSLMPQKKNPDSLELLRGKSGRVFGSLAGFMMSIKSIPSTYNKDMQEDKEPLFDSLTTVEHSILIATGVVSTLSIDAAKMKAALSMDMLATDLADYLVRKGVPFRETHHISGECVRKAEEEQLSGIDKLTLAQFQQIDPRFEENVFETFDFEASVERRTATGGTARSAVLKQLAQLKQTLHK</sequence>
<reference evidence="10" key="1">
    <citation type="journal article" date="2021" name="Open Biol.">
        <title>Shared evolutionary footprints suggest mitochondrial oxidative damage underlies multiple complex I losses in fungi.</title>
        <authorList>
            <person name="Schikora-Tamarit M.A."/>
            <person name="Marcet-Houben M."/>
            <person name="Nosek J."/>
            <person name="Gabaldon T."/>
        </authorList>
    </citation>
    <scope>NUCLEOTIDE SEQUENCE</scope>
    <source>
        <strain evidence="10">NCAIM Y.01608</strain>
    </source>
</reference>
<dbReference type="GO" id="GO:0005829">
    <property type="term" value="C:cytosol"/>
    <property type="evidence" value="ECO:0007669"/>
    <property type="project" value="TreeGrafter"/>
</dbReference>
<dbReference type="Gene3D" id="1.10.40.30">
    <property type="entry name" value="Fumarase/aspartase (C-terminal domain)"/>
    <property type="match status" value="1"/>
</dbReference>
<dbReference type="FunFam" id="1.10.275.10:FF:000002">
    <property type="entry name" value="Argininosuccinate lyase"/>
    <property type="match status" value="1"/>
</dbReference>
<dbReference type="Pfam" id="PF14698">
    <property type="entry name" value="ASL_C2"/>
    <property type="match status" value="1"/>
</dbReference>
<dbReference type="HAMAP" id="MF_00006">
    <property type="entry name" value="Arg_succ_lyase"/>
    <property type="match status" value="1"/>
</dbReference>
<dbReference type="CDD" id="cd01359">
    <property type="entry name" value="Argininosuccinate_lyase"/>
    <property type="match status" value="1"/>
</dbReference>
<dbReference type="NCBIfam" id="TIGR00838">
    <property type="entry name" value="argH"/>
    <property type="match status" value="1"/>
</dbReference>
<protein>
    <recommendedName>
        <fullName evidence="4">argininosuccinate lyase</fullName>
        <ecNumber evidence="4">4.3.2.1</ecNumber>
    </recommendedName>
    <alternativeName>
        <fullName evidence="5">Arginosuccinase</fullName>
    </alternativeName>
</protein>
<dbReference type="InterPro" id="IPR020557">
    <property type="entry name" value="Fumarate_lyase_CS"/>
</dbReference>
<proteinExistence type="inferred from homology"/>
<evidence type="ECO:0000256" key="5">
    <source>
        <dbReference type="ARBA" id="ARBA00032749"/>
    </source>
</evidence>
<comment type="similarity">
    <text evidence="3">Belongs to the lyase 1 family. Argininosuccinate lyase subfamily.</text>
</comment>
<dbReference type="GO" id="GO:0004056">
    <property type="term" value="F:argininosuccinate lyase activity"/>
    <property type="evidence" value="ECO:0007669"/>
    <property type="project" value="UniProtKB-EC"/>
</dbReference>
<dbReference type="Proteomes" id="UP000788993">
    <property type="component" value="Unassembled WGS sequence"/>
</dbReference>
<dbReference type="Pfam" id="PF12816">
    <property type="entry name" value="TPR_Vps8"/>
    <property type="match status" value="1"/>
</dbReference>
<dbReference type="Pfam" id="PF00206">
    <property type="entry name" value="Lyase_1"/>
    <property type="match status" value="1"/>
</dbReference>
<dbReference type="SUPFAM" id="SSF50978">
    <property type="entry name" value="WD40 repeat-like"/>
    <property type="match status" value="1"/>
</dbReference>
<dbReference type="InterPro" id="IPR009049">
    <property type="entry name" value="Argininosuccinate_lyase"/>
</dbReference>
<evidence type="ECO:0000313" key="10">
    <source>
        <dbReference type="EMBL" id="KAH3676779.1"/>
    </source>
</evidence>
<dbReference type="InterPro" id="IPR025941">
    <property type="entry name" value="Vps8_central_dom"/>
</dbReference>
<evidence type="ECO:0000259" key="8">
    <source>
        <dbReference type="Pfam" id="PF14698"/>
    </source>
</evidence>
<evidence type="ECO:0000256" key="1">
    <source>
        <dbReference type="ARBA" id="ARBA00000985"/>
    </source>
</evidence>
<dbReference type="InterPro" id="IPR015943">
    <property type="entry name" value="WD40/YVTN_repeat-like_dom_sf"/>
</dbReference>
<comment type="catalytic activity">
    <reaction evidence="1">
        <text>2-(N(omega)-L-arginino)succinate = fumarate + L-arginine</text>
        <dbReference type="Rhea" id="RHEA:24020"/>
        <dbReference type="ChEBI" id="CHEBI:29806"/>
        <dbReference type="ChEBI" id="CHEBI:32682"/>
        <dbReference type="ChEBI" id="CHEBI:57472"/>
        <dbReference type="EC" id="4.3.2.1"/>
    </reaction>
</comment>
<dbReference type="Pfam" id="PF23410">
    <property type="entry name" value="Beta-prop_VPS8"/>
    <property type="match status" value="1"/>
</dbReference>
<dbReference type="GO" id="GO:0042450">
    <property type="term" value="P:L-arginine biosynthetic process via ornithine"/>
    <property type="evidence" value="ECO:0007669"/>
    <property type="project" value="InterPro"/>
</dbReference>
<feature type="domain" description="Argininosuccinate lyase C-terminal" evidence="8">
    <location>
        <begin position="1819"/>
        <end position="1887"/>
    </location>
</feature>
<feature type="domain" description="Vacuolar protein sorting-associated protein 8 central" evidence="7">
    <location>
        <begin position="509"/>
        <end position="700"/>
    </location>
</feature>
<evidence type="ECO:0000256" key="2">
    <source>
        <dbReference type="ARBA" id="ARBA00004941"/>
    </source>
</evidence>
<reference evidence="10" key="2">
    <citation type="submission" date="2021-01" db="EMBL/GenBank/DDBJ databases">
        <authorList>
            <person name="Schikora-Tamarit M.A."/>
        </authorList>
    </citation>
    <scope>NUCLEOTIDE SEQUENCE</scope>
    <source>
        <strain evidence="10">NCAIM Y.01608</strain>
    </source>
</reference>
<dbReference type="InterPro" id="IPR024083">
    <property type="entry name" value="Fumarase/histidase_N"/>
</dbReference>
<dbReference type="EC" id="4.3.2.1" evidence="4"/>
<feature type="domain" description="VPS8-like TPR-like repeats" evidence="9">
    <location>
        <begin position="1058"/>
        <end position="1145"/>
    </location>
</feature>
<dbReference type="FunFam" id="1.20.200.10:FF:000025">
    <property type="entry name" value="Argininosuccinate lyase chloroplastic"/>
    <property type="match status" value="1"/>
</dbReference>
<dbReference type="InterPro" id="IPR000362">
    <property type="entry name" value="Fumarate_lyase_fam"/>
</dbReference>
<dbReference type="Gene3D" id="1.10.275.10">
    <property type="entry name" value="Fumarase/aspartase (N-terminal domain)"/>
    <property type="match status" value="1"/>
</dbReference>
<evidence type="ECO:0000259" key="9">
    <source>
        <dbReference type="Pfam" id="PF25066"/>
    </source>
</evidence>
<dbReference type="SUPFAM" id="SSF48557">
    <property type="entry name" value="L-aspartase-like"/>
    <property type="match status" value="1"/>
</dbReference>
<dbReference type="PANTHER" id="PTHR43814:SF1">
    <property type="entry name" value="ARGININOSUCCINATE LYASE"/>
    <property type="match status" value="1"/>
</dbReference>
<comment type="pathway">
    <text evidence="2">Amino-acid biosynthesis; L-arginine biosynthesis; L-arginine from L-ornithine and carbamoyl phosphate: step 3/3.</text>
</comment>
<dbReference type="InterPro" id="IPR059070">
    <property type="entry name" value="TPR_VPS8_2"/>
</dbReference>
<dbReference type="InterPro" id="IPR008948">
    <property type="entry name" value="L-Aspartase-like"/>
</dbReference>
<dbReference type="PROSITE" id="PS00163">
    <property type="entry name" value="FUMARATE_LYASES"/>
    <property type="match status" value="1"/>
</dbReference>
<evidence type="ECO:0000259" key="6">
    <source>
        <dbReference type="Pfam" id="PF00206"/>
    </source>
</evidence>
<dbReference type="Pfam" id="PF25066">
    <property type="entry name" value="TPR_VPS8_2"/>
    <property type="match status" value="1"/>
</dbReference>
<accession>A0A9P8PSS2</accession>
<evidence type="ECO:0000256" key="4">
    <source>
        <dbReference type="ARBA" id="ARBA00012338"/>
    </source>
</evidence>
<organism evidence="10 11">
    <name type="scientific">Ogataea polymorpha</name>
    <dbReference type="NCBI Taxonomy" id="460523"/>
    <lineage>
        <taxon>Eukaryota</taxon>
        <taxon>Fungi</taxon>
        <taxon>Dikarya</taxon>
        <taxon>Ascomycota</taxon>
        <taxon>Saccharomycotina</taxon>
        <taxon>Pichiomycetes</taxon>
        <taxon>Pichiales</taxon>
        <taxon>Pichiaceae</taxon>
        <taxon>Ogataea</taxon>
    </lineage>
</organism>
<gene>
    <name evidence="10" type="ORF">OGATHE_001269</name>
</gene>
<dbReference type="PANTHER" id="PTHR43814">
    <property type="entry name" value="ARGININOSUCCINATE LYASE"/>
    <property type="match status" value="1"/>
</dbReference>
<keyword evidence="11" id="KW-1185">Reference proteome</keyword>
<feature type="domain" description="Fumarate lyase N-terminal" evidence="6">
    <location>
        <begin position="1461"/>
        <end position="1756"/>
    </location>
</feature>
<comment type="caution">
    <text evidence="10">The sequence shown here is derived from an EMBL/GenBank/DDBJ whole genome shotgun (WGS) entry which is preliminary data.</text>
</comment>
<dbReference type="FunFam" id="1.10.40.30:FF:000001">
    <property type="entry name" value="Argininosuccinate lyase"/>
    <property type="match status" value="1"/>
</dbReference>